<dbReference type="AlphaFoldDB" id="A0A2I0UG59"/>
<reference evidence="2" key="1">
    <citation type="submission" date="2017-11" db="EMBL/GenBank/DDBJ databases">
        <authorList>
            <person name="Lima N.C."/>
            <person name="Parody-Merino A.M."/>
            <person name="Battley P.F."/>
            <person name="Fidler A.E."/>
            <person name="Prosdocimi F."/>
        </authorList>
    </citation>
    <scope>NUCLEOTIDE SEQUENCE [LARGE SCALE GENOMIC DNA]</scope>
</reference>
<organism evidence="1 2">
    <name type="scientific">Limosa lapponica baueri</name>
    <dbReference type="NCBI Taxonomy" id="1758121"/>
    <lineage>
        <taxon>Eukaryota</taxon>
        <taxon>Metazoa</taxon>
        <taxon>Chordata</taxon>
        <taxon>Craniata</taxon>
        <taxon>Vertebrata</taxon>
        <taxon>Euteleostomi</taxon>
        <taxon>Archelosauria</taxon>
        <taxon>Archosauria</taxon>
        <taxon>Dinosauria</taxon>
        <taxon>Saurischia</taxon>
        <taxon>Theropoda</taxon>
        <taxon>Coelurosauria</taxon>
        <taxon>Aves</taxon>
        <taxon>Neognathae</taxon>
        <taxon>Neoaves</taxon>
        <taxon>Charadriiformes</taxon>
        <taxon>Scolopacidae</taxon>
        <taxon>Limosa</taxon>
    </lineage>
</organism>
<gene>
    <name evidence="1" type="ORF">llap_4680</name>
</gene>
<proteinExistence type="predicted"/>
<dbReference type="Proteomes" id="UP000233556">
    <property type="component" value="Unassembled WGS sequence"/>
</dbReference>
<evidence type="ECO:0000313" key="1">
    <source>
        <dbReference type="EMBL" id="PKU45026.1"/>
    </source>
</evidence>
<dbReference type="OrthoDB" id="276744at2759"/>
<reference evidence="2" key="2">
    <citation type="submission" date="2017-12" db="EMBL/GenBank/DDBJ databases">
        <title>Genome sequence of the Bar-tailed Godwit (Limosa lapponica baueri).</title>
        <authorList>
            <person name="Lima N.C.B."/>
            <person name="Parody-Merino A.M."/>
            <person name="Battley P.F."/>
            <person name="Fidler A.E."/>
            <person name="Prosdocimi F."/>
        </authorList>
    </citation>
    <scope>NUCLEOTIDE SEQUENCE [LARGE SCALE GENOMIC DNA]</scope>
</reference>
<dbReference type="PANTHER" id="PTHR33332">
    <property type="entry name" value="REVERSE TRANSCRIPTASE DOMAIN-CONTAINING PROTEIN"/>
    <property type="match status" value="1"/>
</dbReference>
<dbReference type="EMBL" id="KZ505787">
    <property type="protein sequence ID" value="PKU45026.1"/>
    <property type="molecule type" value="Genomic_DNA"/>
</dbReference>
<keyword evidence="2" id="KW-1185">Reference proteome</keyword>
<protein>
    <submittedName>
        <fullName evidence="1">Uncharacterized protein</fullName>
    </submittedName>
</protein>
<name>A0A2I0UG59_LIMLA</name>
<evidence type="ECO:0000313" key="2">
    <source>
        <dbReference type="Proteomes" id="UP000233556"/>
    </source>
</evidence>
<accession>A0A2I0UG59</accession>
<sequence>MDKTGGQQSSEVRPQPEYSVRFWAPQFKRDRELLESVQHRAPKMIKGLEHLPYEKRLRELGLFSLEKRRLRGDLINAYKYLKEGLKEDGARLFSVVPSDRTRGNRHKLEHRKFHSNMRKNFFTLRVTEPWNRLPREVVESPSLEIFQTRLDAVLGNVL</sequence>